<dbReference type="EC" id="3.5.2.6" evidence="2"/>
<evidence type="ECO:0000313" key="6">
    <source>
        <dbReference type="Proteomes" id="UP000290092"/>
    </source>
</evidence>
<dbReference type="SUPFAM" id="SSF81901">
    <property type="entry name" value="HCP-like"/>
    <property type="match status" value="1"/>
</dbReference>
<evidence type="ECO:0000313" key="5">
    <source>
        <dbReference type="EMBL" id="RXK16640.1"/>
    </source>
</evidence>
<dbReference type="InterPro" id="IPR011990">
    <property type="entry name" value="TPR-like_helical_dom_sf"/>
</dbReference>
<comment type="caution">
    <text evidence="5">The sequence shown here is derived from an EMBL/GenBank/DDBJ whole genome shotgun (WGS) entry which is preliminary data.</text>
</comment>
<dbReference type="GO" id="GO:0046677">
    <property type="term" value="P:response to antibiotic"/>
    <property type="evidence" value="ECO:0007669"/>
    <property type="project" value="UniProtKB-KW"/>
</dbReference>
<evidence type="ECO:0000256" key="1">
    <source>
        <dbReference type="ARBA" id="ARBA00001526"/>
    </source>
</evidence>
<keyword evidence="3" id="KW-1015">Disulfide bond</keyword>
<dbReference type="Proteomes" id="UP000290092">
    <property type="component" value="Unassembled WGS sequence"/>
</dbReference>
<dbReference type="PANTHER" id="PTHR11102">
    <property type="entry name" value="SEL-1-LIKE PROTEIN"/>
    <property type="match status" value="1"/>
</dbReference>
<evidence type="ECO:0000256" key="2">
    <source>
        <dbReference type="ARBA" id="ARBA00012865"/>
    </source>
</evidence>
<evidence type="ECO:0000256" key="4">
    <source>
        <dbReference type="ARBA" id="ARBA00023251"/>
    </source>
</evidence>
<dbReference type="GO" id="GO:0008800">
    <property type="term" value="F:beta-lactamase activity"/>
    <property type="evidence" value="ECO:0007669"/>
    <property type="project" value="UniProtKB-EC"/>
</dbReference>
<dbReference type="AlphaFoldDB" id="A0AAX2AJ34"/>
<proteinExistence type="predicted"/>
<reference evidence="5 6" key="1">
    <citation type="submission" date="2017-09" db="EMBL/GenBank/DDBJ databases">
        <title>Genomics of the genus Arcobacter.</title>
        <authorList>
            <person name="Perez-Cataluna A."/>
            <person name="Figueras M.J."/>
            <person name="Salas-Masso N."/>
        </authorList>
    </citation>
    <scope>NUCLEOTIDE SEQUENCE [LARGE SCALE GENOMIC DNA]</scope>
    <source>
        <strain evidence="5 6">CECT 7386</strain>
    </source>
</reference>
<accession>A0AAX2AJ34</accession>
<dbReference type="RefSeq" id="WP_114841452.1">
    <property type="nucleotide sequence ID" value="NZ_CP031219.1"/>
</dbReference>
<dbReference type="EMBL" id="NXID01000005">
    <property type="protein sequence ID" value="RXK16640.1"/>
    <property type="molecule type" value="Genomic_DNA"/>
</dbReference>
<dbReference type="KEGG" id="amyt:AMYT_0999"/>
<dbReference type="Pfam" id="PF08238">
    <property type="entry name" value="Sel1"/>
    <property type="match status" value="4"/>
</dbReference>
<evidence type="ECO:0000256" key="3">
    <source>
        <dbReference type="ARBA" id="ARBA00023157"/>
    </source>
</evidence>
<sequence>MIKYLLFVSLVFSFSFALTYEEVESLEKKEGTLKALSYYKQLARQENTKAIFRLAMIHLKGIEIQQNTEAAHDLLLKAATLKDKKSAYYLAKLYLNRNSPYFNLTKAYNIFLELSQADYAAAQNMIGKFLLNGIAIEKDYKLAVKYFEAASKQGYTEAHCNLAFMYASGKGVFPNFGRANVFATEGMKKNHPLCKKVYEDFNLAKYPEDKSFKFNFYTKPN</sequence>
<organism evidence="5 6">
    <name type="scientific">Malaciobacter mytili LMG 24559</name>
    <dbReference type="NCBI Taxonomy" id="1032238"/>
    <lineage>
        <taxon>Bacteria</taxon>
        <taxon>Pseudomonadati</taxon>
        <taxon>Campylobacterota</taxon>
        <taxon>Epsilonproteobacteria</taxon>
        <taxon>Campylobacterales</taxon>
        <taxon>Arcobacteraceae</taxon>
        <taxon>Malaciobacter</taxon>
    </lineage>
</organism>
<protein>
    <recommendedName>
        <fullName evidence="2">beta-lactamase</fullName>
        <ecNumber evidence="2">3.5.2.6</ecNumber>
    </recommendedName>
</protein>
<dbReference type="SMART" id="SM00671">
    <property type="entry name" value="SEL1"/>
    <property type="match status" value="4"/>
</dbReference>
<comment type="catalytic activity">
    <reaction evidence="1">
        <text>a beta-lactam + H2O = a substituted beta-amino acid</text>
        <dbReference type="Rhea" id="RHEA:20401"/>
        <dbReference type="ChEBI" id="CHEBI:15377"/>
        <dbReference type="ChEBI" id="CHEBI:35627"/>
        <dbReference type="ChEBI" id="CHEBI:140347"/>
        <dbReference type="EC" id="3.5.2.6"/>
    </reaction>
</comment>
<keyword evidence="6" id="KW-1185">Reference proteome</keyword>
<name>A0AAX2AJ34_9BACT</name>
<dbReference type="InterPro" id="IPR006597">
    <property type="entry name" value="Sel1-like"/>
</dbReference>
<keyword evidence="4" id="KW-0046">Antibiotic resistance</keyword>
<gene>
    <name evidence="5" type="ORF">CP985_02550</name>
</gene>
<dbReference type="InterPro" id="IPR050767">
    <property type="entry name" value="Sel1_AlgK"/>
</dbReference>
<dbReference type="Gene3D" id="1.25.40.10">
    <property type="entry name" value="Tetratricopeptide repeat domain"/>
    <property type="match status" value="1"/>
</dbReference>
<dbReference type="PANTHER" id="PTHR11102:SF160">
    <property type="entry name" value="ERAD-ASSOCIATED E3 UBIQUITIN-PROTEIN LIGASE COMPONENT HRD3"/>
    <property type="match status" value="1"/>
</dbReference>